<feature type="transmembrane region" description="Helical" evidence="4">
    <location>
        <begin position="41"/>
        <end position="61"/>
    </location>
</feature>
<dbReference type="PROSITE" id="PS51503">
    <property type="entry name" value="HIG1"/>
    <property type="match status" value="1"/>
</dbReference>
<reference evidence="6" key="1">
    <citation type="journal article" date="2014" name="Int. J. Syst. Evol. Microbiol.">
        <title>Complete genome sequence of Corynebacterium casei LMG S-19264T (=DSM 44701T), isolated from a smear-ripened cheese.</title>
        <authorList>
            <consortium name="US DOE Joint Genome Institute (JGI-PGF)"/>
            <person name="Walter F."/>
            <person name="Albersmeier A."/>
            <person name="Kalinowski J."/>
            <person name="Ruckert C."/>
        </authorList>
    </citation>
    <scope>NUCLEOTIDE SEQUENCE</scope>
    <source>
        <strain evidence="6">CGMCC 1.15880</strain>
    </source>
</reference>
<reference evidence="6" key="2">
    <citation type="submission" date="2020-09" db="EMBL/GenBank/DDBJ databases">
        <authorList>
            <person name="Sun Q."/>
            <person name="Zhou Y."/>
        </authorList>
    </citation>
    <scope>NUCLEOTIDE SEQUENCE</scope>
    <source>
        <strain evidence="6">CGMCC 1.15880</strain>
    </source>
</reference>
<keyword evidence="7" id="KW-1185">Reference proteome</keyword>
<evidence type="ECO:0000256" key="1">
    <source>
        <dbReference type="ARBA" id="ARBA00022692"/>
    </source>
</evidence>
<name>A0A916R1K8_9RHOB</name>
<evidence type="ECO:0000313" key="6">
    <source>
        <dbReference type="EMBL" id="GGA30652.1"/>
    </source>
</evidence>
<dbReference type="Proteomes" id="UP000628017">
    <property type="component" value="Unassembled WGS sequence"/>
</dbReference>
<evidence type="ECO:0000313" key="7">
    <source>
        <dbReference type="Proteomes" id="UP000628017"/>
    </source>
</evidence>
<dbReference type="Pfam" id="PF04588">
    <property type="entry name" value="HIG_1_N"/>
    <property type="match status" value="1"/>
</dbReference>
<organism evidence="6 7">
    <name type="scientific">Neptunicoccus cionae</name>
    <dbReference type="NCBI Taxonomy" id="2035344"/>
    <lineage>
        <taxon>Bacteria</taxon>
        <taxon>Pseudomonadati</taxon>
        <taxon>Pseudomonadota</taxon>
        <taxon>Alphaproteobacteria</taxon>
        <taxon>Rhodobacterales</taxon>
        <taxon>Paracoccaceae</taxon>
        <taxon>Neptunicoccus</taxon>
    </lineage>
</organism>
<dbReference type="InterPro" id="IPR007667">
    <property type="entry name" value="Hypoxia_induced_domain"/>
</dbReference>
<evidence type="ECO:0000256" key="2">
    <source>
        <dbReference type="ARBA" id="ARBA00022989"/>
    </source>
</evidence>
<dbReference type="NCBIfam" id="NF033233">
    <property type="entry name" value="twin_helix"/>
    <property type="match status" value="1"/>
</dbReference>
<dbReference type="EMBL" id="BMKA01000007">
    <property type="protein sequence ID" value="GGA30652.1"/>
    <property type="molecule type" value="Genomic_DNA"/>
</dbReference>
<dbReference type="Gene3D" id="6.10.140.1320">
    <property type="match status" value="1"/>
</dbReference>
<protein>
    <recommendedName>
        <fullName evidence="5">HIG1 domain-containing protein</fullName>
    </recommendedName>
</protein>
<proteinExistence type="predicted"/>
<sequence>MTVFYYIVIFAILAVFIVLMIGLGAFTSGGDFNRKYGNKLMRYRIIAQAIAIILILLFVILRGSGG</sequence>
<keyword evidence="1 4" id="KW-0812">Transmembrane</keyword>
<gene>
    <name evidence="6" type="ORF">GCM10011498_34810</name>
</gene>
<keyword evidence="2 4" id="KW-1133">Transmembrane helix</keyword>
<dbReference type="AlphaFoldDB" id="A0A916R1K8"/>
<feature type="domain" description="HIG1" evidence="5">
    <location>
        <begin position="1"/>
        <end position="66"/>
    </location>
</feature>
<evidence type="ECO:0000256" key="4">
    <source>
        <dbReference type="SAM" id="Phobius"/>
    </source>
</evidence>
<feature type="transmembrane region" description="Helical" evidence="4">
    <location>
        <begin position="6"/>
        <end position="29"/>
    </location>
</feature>
<dbReference type="RefSeq" id="WP_188678333.1">
    <property type="nucleotide sequence ID" value="NZ_BMKA01000007.1"/>
</dbReference>
<keyword evidence="3 4" id="KW-0472">Membrane</keyword>
<accession>A0A916R1K8</accession>
<evidence type="ECO:0000259" key="5">
    <source>
        <dbReference type="PROSITE" id="PS51503"/>
    </source>
</evidence>
<comment type="caution">
    <text evidence="6">The sequence shown here is derived from an EMBL/GenBank/DDBJ whole genome shotgun (WGS) entry which is preliminary data.</text>
</comment>
<evidence type="ECO:0000256" key="3">
    <source>
        <dbReference type="ARBA" id="ARBA00023136"/>
    </source>
</evidence>